<feature type="non-terminal residue" evidence="3">
    <location>
        <position position="1"/>
    </location>
</feature>
<organism evidence="3 4">
    <name type="scientific">Ophiophagus hannah</name>
    <name type="common">King cobra</name>
    <name type="synonym">Naja hannah</name>
    <dbReference type="NCBI Taxonomy" id="8665"/>
    <lineage>
        <taxon>Eukaryota</taxon>
        <taxon>Metazoa</taxon>
        <taxon>Chordata</taxon>
        <taxon>Craniata</taxon>
        <taxon>Vertebrata</taxon>
        <taxon>Euteleostomi</taxon>
        <taxon>Lepidosauria</taxon>
        <taxon>Squamata</taxon>
        <taxon>Bifurcata</taxon>
        <taxon>Unidentata</taxon>
        <taxon>Episquamata</taxon>
        <taxon>Toxicofera</taxon>
        <taxon>Serpentes</taxon>
        <taxon>Colubroidea</taxon>
        <taxon>Elapidae</taxon>
        <taxon>Elapinae</taxon>
        <taxon>Ophiophagus</taxon>
    </lineage>
</organism>
<dbReference type="EMBL" id="AZIM01002111">
    <property type="protein sequence ID" value="ETE64778.1"/>
    <property type="molecule type" value="Genomic_DNA"/>
</dbReference>
<evidence type="ECO:0000259" key="2">
    <source>
        <dbReference type="Pfam" id="PF08996"/>
    </source>
</evidence>
<dbReference type="Proteomes" id="UP000018936">
    <property type="component" value="Unassembled WGS sequence"/>
</dbReference>
<proteinExistence type="predicted"/>
<evidence type="ECO:0008006" key="5">
    <source>
        <dbReference type="Google" id="ProtNLM"/>
    </source>
</evidence>
<feature type="domain" description="Zinc finger DNA-directed DNA polymerase family B alpha" evidence="2">
    <location>
        <begin position="176"/>
        <end position="240"/>
    </location>
</feature>
<dbReference type="Pfam" id="PF08996">
    <property type="entry name" value="zf-DNA_Pol"/>
    <property type="match status" value="1"/>
</dbReference>
<accession>V8NSW2</accession>
<dbReference type="Gene3D" id="1.10.3200.20">
    <property type="entry name" value="DNA Polymerase alpha, zinc finger"/>
    <property type="match status" value="1"/>
</dbReference>
<protein>
    <recommendedName>
        <fullName evidence="5">Retrotransposon gag domain-containing protein</fullName>
    </recommendedName>
</protein>
<dbReference type="OrthoDB" id="8955945at2759"/>
<reference evidence="3 4" key="1">
    <citation type="journal article" date="2013" name="Proc. Natl. Acad. Sci. U.S.A.">
        <title>The king cobra genome reveals dynamic gene evolution and adaptation in the snake venom system.</title>
        <authorList>
            <person name="Vonk F.J."/>
            <person name="Casewell N.R."/>
            <person name="Henkel C.V."/>
            <person name="Heimberg A.M."/>
            <person name="Jansen H.J."/>
            <person name="McCleary R.J."/>
            <person name="Kerkkamp H.M."/>
            <person name="Vos R.A."/>
            <person name="Guerreiro I."/>
            <person name="Calvete J.J."/>
            <person name="Wuster W."/>
            <person name="Woods A.E."/>
            <person name="Logan J.M."/>
            <person name="Harrison R.A."/>
            <person name="Castoe T.A."/>
            <person name="de Koning A.P."/>
            <person name="Pollock D.D."/>
            <person name="Yandell M."/>
            <person name="Calderon D."/>
            <person name="Renjifo C."/>
            <person name="Currier R.B."/>
            <person name="Salgado D."/>
            <person name="Pla D."/>
            <person name="Sanz L."/>
            <person name="Hyder A.S."/>
            <person name="Ribeiro J.M."/>
            <person name="Arntzen J.W."/>
            <person name="van den Thillart G.E."/>
            <person name="Boetzer M."/>
            <person name="Pirovano W."/>
            <person name="Dirks R.P."/>
            <person name="Spaink H.P."/>
            <person name="Duboule D."/>
            <person name="McGlinn E."/>
            <person name="Kini R.M."/>
            <person name="Richardson M.K."/>
        </authorList>
    </citation>
    <scope>NUCLEOTIDE SEQUENCE</scope>
    <source>
        <tissue evidence="3">Blood</tissue>
    </source>
</reference>
<evidence type="ECO:0000313" key="4">
    <source>
        <dbReference type="Proteomes" id="UP000018936"/>
    </source>
</evidence>
<dbReference type="InterPro" id="IPR038256">
    <property type="entry name" value="Pol_alpha_znc_sf"/>
</dbReference>
<evidence type="ECO:0000259" key="1">
    <source>
        <dbReference type="Pfam" id="PF03732"/>
    </source>
</evidence>
<sequence length="245" mass="29134">MPQPFKTTFDGTASKLAFFLNRAWSYINRHGNEFHDDAQLVQFFGDNLVEEASEWFTQLNNEGAPELNNVDDFLRELRSHFEDSSQTQKAEAEIKSIRQKSRPAKELVLEFRHLATSLRHWSQRILVHYFQEILDEELLKICLCHGLPEDRIYEWYWMAIAMNKCNCQLYPLIRLYTYSHKALFTQLSFYRYIFDVDYAKEKYTGPGKDELKMMLEAYKEGYKKLKNTVDKWLSMNSYSESPIQS</sequence>
<dbReference type="AlphaFoldDB" id="V8NSW2"/>
<dbReference type="Pfam" id="PF03732">
    <property type="entry name" value="Retrotrans_gag"/>
    <property type="match status" value="1"/>
</dbReference>
<dbReference type="GO" id="GO:0006260">
    <property type="term" value="P:DNA replication"/>
    <property type="evidence" value="ECO:0007669"/>
    <property type="project" value="InterPro"/>
</dbReference>
<comment type="caution">
    <text evidence="3">The sequence shown here is derived from an EMBL/GenBank/DDBJ whole genome shotgun (WGS) entry which is preliminary data.</text>
</comment>
<keyword evidence="4" id="KW-1185">Reference proteome</keyword>
<evidence type="ECO:0000313" key="3">
    <source>
        <dbReference type="EMBL" id="ETE64778.1"/>
    </source>
</evidence>
<dbReference type="InterPro" id="IPR015088">
    <property type="entry name" value="Znf_DNA-dir_DNA_pol_B_alpha"/>
</dbReference>
<gene>
    <name evidence="3" type="ORF">L345_09452</name>
</gene>
<feature type="domain" description="Retrotransposon gag" evidence="1">
    <location>
        <begin position="47"/>
        <end position="132"/>
    </location>
</feature>
<dbReference type="GO" id="GO:0003887">
    <property type="term" value="F:DNA-directed DNA polymerase activity"/>
    <property type="evidence" value="ECO:0007669"/>
    <property type="project" value="InterPro"/>
</dbReference>
<dbReference type="InterPro" id="IPR005162">
    <property type="entry name" value="Retrotrans_gag_dom"/>
</dbReference>
<name>V8NSW2_OPHHA</name>